<dbReference type="OMA" id="PHEREKK"/>
<keyword evidence="2" id="KW-1185">Reference proteome</keyword>
<dbReference type="PhylomeDB" id="A7T287"/>
<dbReference type="HOGENOM" id="CLU_1888237_0_0_1"/>
<protein>
    <recommendedName>
        <fullName evidence="3">Retrotransposon gag domain-containing protein</fullName>
    </recommendedName>
</protein>
<dbReference type="AlphaFoldDB" id="A7T287"/>
<dbReference type="STRING" id="45351.A7T287"/>
<dbReference type="Proteomes" id="UP000001593">
    <property type="component" value="Unassembled WGS sequence"/>
</dbReference>
<evidence type="ECO:0000313" key="1">
    <source>
        <dbReference type="EMBL" id="EDO29927.1"/>
    </source>
</evidence>
<gene>
    <name evidence="1" type="ORF">NEMVEDRAFT_v1g221263</name>
</gene>
<organism evidence="1 2">
    <name type="scientific">Nematostella vectensis</name>
    <name type="common">Starlet sea anemone</name>
    <dbReference type="NCBI Taxonomy" id="45351"/>
    <lineage>
        <taxon>Eukaryota</taxon>
        <taxon>Metazoa</taxon>
        <taxon>Cnidaria</taxon>
        <taxon>Anthozoa</taxon>
        <taxon>Hexacorallia</taxon>
        <taxon>Actiniaria</taxon>
        <taxon>Edwardsiidae</taxon>
        <taxon>Nematostella</taxon>
    </lineage>
</organism>
<accession>A7T287</accession>
<evidence type="ECO:0008006" key="3">
    <source>
        <dbReference type="Google" id="ProtNLM"/>
    </source>
</evidence>
<proteinExistence type="predicted"/>
<dbReference type="InParanoid" id="A7T287"/>
<dbReference type="PANTHER" id="PTHR33198:SF20">
    <property type="entry name" value="RETROTRANSPOSON GAG DOMAIN-CONTAINING PROTEIN"/>
    <property type="match status" value="1"/>
</dbReference>
<dbReference type="EMBL" id="DS470214">
    <property type="protein sequence ID" value="EDO29927.1"/>
    <property type="molecule type" value="Genomic_DNA"/>
</dbReference>
<evidence type="ECO:0000313" key="2">
    <source>
        <dbReference type="Proteomes" id="UP000001593"/>
    </source>
</evidence>
<reference evidence="1 2" key="1">
    <citation type="journal article" date="2007" name="Science">
        <title>Sea anemone genome reveals ancestral eumetazoan gene repertoire and genomic organization.</title>
        <authorList>
            <person name="Putnam N.H."/>
            <person name="Srivastava M."/>
            <person name="Hellsten U."/>
            <person name="Dirks B."/>
            <person name="Chapman J."/>
            <person name="Salamov A."/>
            <person name="Terry A."/>
            <person name="Shapiro H."/>
            <person name="Lindquist E."/>
            <person name="Kapitonov V.V."/>
            <person name="Jurka J."/>
            <person name="Genikhovich G."/>
            <person name="Grigoriev I.V."/>
            <person name="Lucas S.M."/>
            <person name="Steele R.E."/>
            <person name="Finnerty J.R."/>
            <person name="Technau U."/>
            <person name="Martindale M.Q."/>
            <person name="Rokhsar D.S."/>
        </authorList>
    </citation>
    <scope>NUCLEOTIDE SEQUENCE [LARGE SCALE GENOMIC DNA]</scope>
    <source>
        <strain evidence="2">CH2 X CH6</strain>
    </source>
</reference>
<dbReference type="PANTHER" id="PTHR33198">
    <property type="entry name" value="ANK_REP_REGION DOMAIN-CONTAINING PROTEIN-RELATED"/>
    <property type="match status" value="1"/>
</dbReference>
<sequence length="135" mass="15913">MEPHEREKKKRDTYWTKFGEFIAPKSNFRLSRFKIRTMRQEKDESVDKFMKRLRVLIQECKFTSPDEHLIDALIVGTNSDQVRSGLLKQASDLTINKAMDIARTEEAIKKQIQGMNLPDYSKKIHSLSKKPNKTW</sequence>
<name>A7T287_NEMVE</name>